<dbReference type="EMBL" id="FMPG01000017">
    <property type="protein sequence ID" value="SCT43427.1"/>
    <property type="molecule type" value="Genomic_DNA"/>
</dbReference>
<accession>A0A1D4RX96</accession>
<dbReference type="AlphaFoldDB" id="A0A1D4RX96"/>
<proteinExistence type="predicted"/>
<evidence type="ECO:0000313" key="3">
    <source>
        <dbReference type="Proteomes" id="UP000095412"/>
    </source>
</evidence>
<evidence type="ECO:0000313" key="4">
    <source>
        <dbReference type="Proteomes" id="UP000095768"/>
    </source>
</evidence>
<gene>
    <name evidence="1" type="ORF">SAMEA2297795_02501</name>
    <name evidence="2" type="ORF">SAMEA2297796_02556</name>
</gene>
<dbReference type="Proteomes" id="UP000095768">
    <property type="component" value="Unassembled WGS sequence"/>
</dbReference>
<reference evidence="1 4" key="1">
    <citation type="submission" date="2016-09" db="EMBL/GenBank/DDBJ databases">
        <authorList>
            <consortium name="Pathogen Informatics"/>
        </authorList>
    </citation>
    <scope>NUCLEOTIDE SEQUENCE [LARGE SCALE GENOMIC DNA]</scope>
    <source>
        <strain evidence="1 4">82B</strain>
    </source>
</reference>
<name>A0A1D4RX96_9STAP</name>
<dbReference type="EMBL" id="FMPI01000033">
    <property type="protein sequence ID" value="SCT52137.1"/>
    <property type="molecule type" value="Genomic_DNA"/>
</dbReference>
<organism evidence="1 4">
    <name type="scientific">Staphylococcus caeli</name>
    <dbReference type="NCBI Taxonomy" id="2201815"/>
    <lineage>
        <taxon>Bacteria</taxon>
        <taxon>Bacillati</taxon>
        <taxon>Bacillota</taxon>
        <taxon>Bacilli</taxon>
        <taxon>Bacillales</taxon>
        <taxon>Staphylococcaceae</taxon>
        <taxon>Staphylococcus</taxon>
    </lineage>
</organism>
<protein>
    <submittedName>
        <fullName evidence="1">Uncharacterized protein</fullName>
    </submittedName>
</protein>
<reference evidence="2 3" key="2">
    <citation type="submission" date="2016-09" db="EMBL/GenBank/DDBJ databases">
        <authorList>
            <consortium name="Pathogen Informatics"/>
            <person name="Sun Q."/>
            <person name="Inoue M."/>
        </authorList>
    </citation>
    <scope>NUCLEOTIDE SEQUENCE [LARGE SCALE GENOMIC DNA]</scope>
    <source>
        <strain evidence="2 3">82C</strain>
    </source>
</reference>
<sequence>MDFLLKLFGLNEVNLGIVKYKYKGKKHQW</sequence>
<evidence type="ECO:0000313" key="2">
    <source>
        <dbReference type="EMBL" id="SCT52137.1"/>
    </source>
</evidence>
<dbReference type="Proteomes" id="UP000095412">
    <property type="component" value="Unassembled WGS sequence"/>
</dbReference>
<keyword evidence="3" id="KW-1185">Reference proteome</keyword>
<evidence type="ECO:0000313" key="1">
    <source>
        <dbReference type="EMBL" id="SCT43427.1"/>
    </source>
</evidence>